<feature type="non-terminal residue" evidence="1">
    <location>
        <position position="185"/>
    </location>
</feature>
<gene>
    <name evidence="1" type="ORF">PACLA_8A043714</name>
</gene>
<accession>A0A7D9LF09</accession>
<dbReference type="AlphaFoldDB" id="A0A7D9LF09"/>
<proteinExistence type="predicted"/>
<comment type="caution">
    <text evidence="1">The sequence shown here is derived from an EMBL/GenBank/DDBJ whole genome shotgun (WGS) entry which is preliminary data.</text>
</comment>
<protein>
    <submittedName>
        <fullName evidence="1">Uncharacterized protein</fullName>
    </submittedName>
</protein>
<reference evidence="1" key="1">
    <citation type="submission" date="2020-04" db="EMBL/GenBank/DDBJ databases">
        <authorList>
            <person name="Alioto T."/>
            <person name="Alioto T."/>
            <person name="Gomez Garrido J."/>
        </authorList>
    </citation>
    <scope>NUCLEOTIDE SEQUENCE</scope>
    <source>
        <strain evidence="1">A484AB</strain>
    </source>
</reference>
<sequence length="185" mass="21405">MKLARNLEKKSINITKQKQHLTFNHELKRAKILPPSLRFNPPINCYEGRKIAAKAGWGFVRLRINHGHQRIKQLEHIRLECKQKLLSILPQEHWDMLDNVVKHNAERVKETVQTRHVHKLAKLDATNSSDYIDKDRWVINLSGHQLTPAETRVLRYGFNFAPAPKAIPVPKIVASIESGIRDLPE</sequence>
<name>A0A7D9LF09_PARCT</name>
<dbReference type="Proteomes" id="UP001152795">
    <property type="component" value="Unassembled WGS sequence"/>
</dbReference>
<organism evidence="1 2">
    <name type="scientific">Paramuricea clavata</name>
    <name type="common">Red gorgonian</name>
    <name type="synonym">Violescent sea-whip</name>
    <dbReference type="NCBI Taxonomy" id="317549"/>
    <lineage>
        <taxon>Eukaryota</taxon>
        <taxon>Metazoa</taxon>
        <taxon>Cnidaria</taxon>
        <taxon>Anthozoa</taxon>
        <taxon>Octocorallia</taxon>
        <taxon>Malacalcyonacea</taxon>
        <taxon>Plexauridae</taxon>
        <taxon>Paramuricea</taxon>
    </lineage>
</organism>
<evidence type="ECO:0000313" key="1">
    <source>
        <dbReference type="EMBL" id="CAB4029554.1"/>
    </source>
</evidence>
<keyword evidence="2" id="KW-1185">Reference proteome</keyword>
<evidence type="ECO:0000313" key="2">
    <source>
        <dbReference type="Proteomes" id="UP001152795"/>
    </source>
</evidence>
<dbReference type="EMBL" id="CACRXK020016247">
    <property type="protein sequence ID" value="CAB4029554.1"/>
    <property type="molecule type" value="Genomic_DNA"/>
</dbReference>